<evidence type="ECO:0000313" key="2">
    <source>
        <dbReference type="Proteomes" id="UP000707535"/>
    </source>
</evidence>
<dbReference type="Proteomes" id="UP000707535">
    <property type="component" value="Unassembled WGS sequence"/>
</dbReference>
<protein>
    <submittedName>
        <fullName evidence="1">Uncharacterized protein</fullName>
    </submittedName>
</protein>
<gene>
    <name evidence="1" type="ORF">K8V00_01660</name>
</gene>
<dbReference type="EMBL" id="DYXG01000018">
    <property type="protein sequence ID" value="HJE96302.1"/>
    <property type="molecule type" value="Genomic_DNA"/>
</dbReference>
<sequence>MKDKEDAVIFTTTSGFSKNKITLYENTLVNHVVGDHSGREFLIDEYNIAIVKNIVETPDIVTEDAEHIDRLNYYSIVVFSGTNTTTDVKIVTEEVVGGKKQNVGEIVTIVPVNHGKTKIGESNGRRVLYDQHSIK</sequence>
<evidence type="ECO:0000313" key="1">
    <source>
        <dbReference type="EMBL" id="HJE96302.1"/>
    </source>
</evidence>
<reference evidence="1" key="1">
    <citation type="journal article" date="2021" name="PeerJ">
        <title>Extensive microbial diversity within the chicken gut microbiome revealed by metagenomics and culture.</title>
        <authorList>
            <person name="Gilroy R."/>
            <person name="Ravi A."/>
            <person name="Getino M."/>
            <person name="Pursley I."/>
            <person name="Horton D.L."/>
            <person name="Alikhan N.F."/>
            <person name="Baker D."/>
            <person name="Gharbi K."/>
            <person name="Hall N."/>
            <person name="Watson M."/>
            <person name="Adriaenssens E.M."/>
            <person name="Foster-Nyarko E."/>
            <person name="Jarju S."/>
            <person name="Secka A."/>
            <person name="Antonio M."/>
            <person name="Oren A."/>
            <person name="Chaudhuri R.R."/>
            <person name="La Ragione R."/>
            <person name="Hildebrand F."/>
            <person name="Pallen M.J."/>
        </authorList>
    </citation>
    <scope>NUCLEOTIDE SEQUENCE</scope>
    <source>
        <strain evidence="1">CHK174-6876</strain>
    </source>
</reference>
<comment type="caution">
    <text evidence="1">The sequence shown here is derived from an EMBL/GenBank/DDBJ whole genome shotgun (WGS) entry which is preliminary data.</text>
</comment>
<accession>A0A921F7Z6</accession>
<organism evidence="1 2">
    <name type="scientific">Ligilactobacillus acidipiscis</name>
    <dbReference type="NCBI Taxonomy" id="89059"/>
    <lineage>
        <taxon>Bacteria</taxon>
        <taxon>Bacillati</taxon>
        <taxon>Bacillota</taxon>
        <taxon>Bacilli</taxon>
        <taxon>Lactobacillales</taxon>
        <taxon>Lactobacillaceae</taxon>
        <taxon>Ligilactobacillus</taxon>
    </lineage>
</organism>
<name>A0A921F7Z6_9LACO</name>
<proteinExistence type="predicted"/>
<dbReference type="AlphaFoldDB" id="A0A921F7Z6"/>
<reference evidence="1" key="2">
    <citation type="submission" date="2021-09" db="EMBL/GenBank/DDBJ databases">
        <authorList>
            <person name="Gilroy R."/>
        </authorList>
    </citation>
    <scope>NUCLEOTIDE SEQUENCE</scope>
    <source>
        <strain evidence="1">CHK174-6876</strain>
    </source>
</reference>